<dbReference type="SMART" id="SM00493">
    <property type="entry name" value="TOPRIM"/>
    <property type="match status" value="1"/>
</dbReference>
<dbReference type="Pfam" id="PF01751">
    <property type="entry name" value="Toprim"/>
    <property type="match status" value="1"/>
</dbReference>
<dbReference type="CDD" id="cd01027">
    <property type="entry name" value="TOPRIM_RNase_M5_like"/>
    <property type="match status" value="1"/>
</dbReference>
<dbReference type="PATRIC" id="fig|49338.4.peg.241"/>
<dbReference type="GO" id="GO:0046872">
    <property type="term" value="F:metal ion binding"/>
    <property type="evidence" value="ECO:0007669"/>
    <property type="project" value="UniProtKB-KW"/>
</dbReference>
<dbReference type="GO" id="GO:0019843">
    <property type="term" value="F:rRNA binding"/>
    <property type="evidence" value="ECO:0007669"/>
    <property type="project" value="UniProtKB-KW"/>
</dbReference>
<dbReference type="Pfam" id="PF13331">
    <property type="entry name" value="DUF4093"/>
    <property type="match status" value="1"/>
</dbReference>
<dbReference type="NCBIfam" id="TIGR00334">
    <property type="entry name" value="5S_RNA_mat_M5"/>
    <property type="match status" value="1"/>
</dbReference>
<sequence>MAKMIEELIVVEGKNDAHAVRRALGNVDILWTEGYGLTQEKLAYIAEAAKRCGVIVLTDPDSVGEQIRERIRRQVPEAKHVYLSKKDARSPKDDDIGVENASPEDIQKAFQKIRTDTLYSEPKNNEYPTAGTSFTMKDLLEAGLAGLSHSAERRLAVGKILGIGDANAKQFLRRLNRFGITHEEFNKAVREAIHGERSELYPAHP</sequence>
<evidence type="ECO:0000256" key="10">
    <source>
        <dbReference type="ARBA" id="ARBA00022884"/>
    </source>
</evidence>
<dbReference type="EMBL" id="LK996017">
    <property type="protein sequence ID" value="CDX00112.1"/>
    <property type="molecule type" value="Genomic_DNA"/>
</dbReference>
<comment type="similarity">
    <text evidence="11">Belongs to the ribonuclease M5 family.</text>
</comment>
<evidence type="ECO:0000259" key="13">
    <source>
        <dbReference type="PROSITE" id="PS50880"/>
    </source>
</evidence>
<keyword evidence="1 11" id="KW-0963">Cytoplasm</keyword>
<keyword evidence="5" id="KW-0479">Metal-binding</keyword>
<feature type="domain" description="Toprim" evidence="13">
    <location>
        <begin position="6"/>
        <end position="91"/>
    </location>
</feature>
<evidence type="ECO:0000256" key="4">
    <source>
        <dbReference type="ARBA" id="ARBA00022722"/>
    </source>
</evidence>
<keyword evidence="6 11" id="KW-0699">rRNA-binding</keyword>
<evidence type="ECO:0000256" key="2">
    <source>
        <dbReference type="ARBA" id="ARBA00022517"/>
    </source>
</evidence>
<evidence type="ECO:0000256" key="5">
    <source>
        <dbReference type="ARBA" id="ARBA00022723"/>
    </source>
</evidence>
<keyword evidence="7 11" id="KW-0255">Endonuclease</keyword>
<evidence type="ECO:0000256" key="6">
    <source>
        <dbReference type="ARBA" id="ARBA00022730"/>
    </source>
</evidence>
<evidence type="ECO:0000256" key="8">
    <source>
        <dbReference type="ARBA" id="ARBA00022801"/>
    </source>
</evidence>
<comment type="subcellular location">
    <subcellularLocation>
        <location evidence="11">Cytoplasm</location>
    </subcellularLocation>
</comment>
<reference evidence="14" key="1">
    <citation type="submission" date="2014-07" db="EMBL/GenBank/DDBJ databases">
        <authorList>
            <person name="Hornung V.Bastian."/>
        </authorList>
    </citation>
    <scope>NUCLEOTIDE SEQUENCE</scope>
    <source>
        <strain evidence="14">PCE-S</strain>
    </source>
</reference>
<dbReference type="EC" id="3.1.26.8" evidence="11 12"/>
<accession>A0A098AVJ3</accession>
<evidence type="ECO:0000256" key="9">
    <source>
        <dbReference type="ARBA" id="ARBA00022842"/>
    </source>
</evidence>
<dbReference type="SUPFAM" id="SSF110455">
    <property type="entry name" value="Toprim domain"/>
    <property type="match status" value="1"/>
</dbReference>
<protein>
    <recommendedName>
        <fullName evidence="11 12">Ribonuclease M5</fullName>
        <ecNumber evidence="11 12">3.1.26.8</ecNumber>
    </recommendedName>
    <alternativeName>
        <fullName evidence="11">RNase M5</fullName>
    </alternativeName>
    <alternativeName>
        <fullName evidence="11">Ribosomal RNA terminal maturase M5</fullName>
    </alternativeName>
</protein>
<keyword evidence="8 11" id="KW-0378">Hydrolase</keyword>
<dbReference type="GO" id="GO:0006364">
    <property type="term" value="P:rRNA processing"/>
    <property type="evidence" value="ECO:0007669"/>
    <property type="project" value="UniProtKB-UniRule"/>
</dbReference>
<keyword evidence="3 11" id="KW-0698">rRNA processing</keyword>
<dbReference type="InterPro" id="IPR004466">
    <property type="entry name" value="RNase_M5"/>
</dbReference>
<evidence type="ECO:0000256" key="3">
    <source>
        <dbReference type="ARBA" id="ARBA00022552"/>
    </source>
</evidence>
<comment type="catalytic activity">
    <reaction evidence="11">
        <text>Endonucleolytic cleavage of RNA, removing 21 and 42 nucleotides, respectively, from the 5'- and 3'-termini of a 5S-rRNA precursor.</text>
        <dbReference type="EC" id="3.1.26.8"/>
    </reaction>
</comment>
<keyword evidence="10 11" id="KW-0694">RNA-binding</keyword>
<evidence type="ECO:0000256" key="11">
    <source>
        <dbReference type="HAMAP-Rule" id="MF_01469"/>
    </source>
</evidence>
<evidence type="ECO:0000313" key="14">
    <source>
        <dbReference type="EMBL" id="CDX00112.1"/>
    </source>
</evidence>
<dbReference type="InterPro" id="IPR006171">
    <property type="entry name" value="TOPRIM_dom"/>
</dbReference>
<dbReference type="InterPro" id="IPR034141">
    <property type="entry name" value="TOPRIM_RNase_M5-like"/>
</dbReference>
<keyword evidence="9" id="KW-0460">Magnesium</keyword>
<name>A0A098AVJ3_DESHA</name>
<keyword evidence="2 11" id="KW-0690">Ribosome biogenesis</keyword>
<evidence type="ECO:0000256" key="12">
    <source>
        <dbReference type="NCBIfam" id="TIGR00334"/>
    </source>
</evidence>
<dbReference type="HAMAP" id="MF_01469">
    <property type="entry name" value="RNase_M5"/>
    <property type="match status" value="1"/>
</dbReference>
<dbReference type="GO" id="GO:0043822">
    <property type="term" value="F:ribonuclease M5 activity"/>
    <property type="evidence" value="ECO:0007669"/>
    <property type="project" value="UniProtKB-UniRule"/>
</dbReference>
<dbReference type="PANTHER" id="PTHR39156">
    <property type="entry name" value="RIBONUCLEASE M5"/>
    <property type="match status" value="1"/>
</dbReference>
<dbReference type="AlphaFoldDB" id="A0A098AVJ3"/>
<dbReference type="Gene3D" id="3.40.1360.10">
    <property type="match status" value="1"/>
</dbReference>
<evidence type="ECO:0000256" key="7">
    <source>
        <dbReference type="ARBA" id="ARBA00022759"/>
    </source>
</evidence>
<dbReference type="GO" id="GO:0005737">
    <property type="term" value="C:cytoplasm"/>
    <property type="evidence" value="ECO:0007669"/>
    <property type="project" value="UniProtKB-SubCell"/>
</dbReference>
<keyword evidence="4 11" id="KW-0540">Nuclease</keyword>
<dbReference type="InterPro" id="IPR025156">
    <property type="entry name" value="RNase_M5_C"/>
</dbReference>
<evidence type="ECO:0000256" key="1">
    <source>
        <dbReference type="ARBA" id="ARBA00022490"/>
    </source>
</evidence>
<comment type="function">
    <text evidence="11">Required for correct processing of both the 5' and 3' ends of 5S rRNA precursor. Cleaves both sides of a double-stranded region yielding mature 5S rRNA in one step.</text>
</comment>
<gene>
    <name evidence="11" type="primary">rnmV</name>
    <name evidence="14" type="ORF">DPCES_0225</name>
</gene>
<dbReference type="PROSITE" id="PS50880">
    <property type="entry name" value="TOPRIM"/>
    <property type="match status" value="1"/>
</dbReference>
<proteinExistence type="inferred from homology"/>
<dbReference type="PANTHER" id="PTHR39156:SF1">
    <property type="entry name" value="RIBONUCLEASE M5"/>
    <property type="match status" value="1"/>
</dbReference>
<organism evidence="14">
    <name type="scientific">Desulfitobacterium hafniense</name>
    <name type="common">Desulfitobacterium frappieri</name>
    <dbReference type="NCBI Taxonomy" id="49338"/>
    <lineage>
        <taxon>Bacteria</taxon>
        <taxon>Bacillati</taxon>
        <taxon>Bacillota</taxon>
        <taxon>Clostridia</taxon>
        <taxon>Eubacteriales</taxon>
        <taxon>Desulfitobacteriaceae</taxon>
        <taxon>Desulfitobacterium</taxon>
    </lineage>
</organism>